<evidence type="ECO:0000313" key="2">
    <source>
        <dbReference type="Proteomes" id="UP000323454"/>
    </source>
</evidence>
<dbReference type="AlphaFoldDB" id="A0A5B2X7F4"/>
<dbReference type="EMBL" id="VUOB01000038">
    <property type="protein sequence ID" value="KAA2259438.1"/>
    <property type="molecule type" value="Genomic_DNA"/>
</dbReference>
<proteinExistence type="predicted"/>
<keyword evidence="2" id="KW-1185">Reference proteome</keyword>
<comment type="caution">
    <text evidence="1">The sequence shown here is derived from an EMBL/GenBank/DDBJ whole genome shotgun (WGS) entry which is preliminary data.</text>
</comment>
<evidence type="ECO:0000313" key="1">
    <source>
        <dbReference type="EMBL" id="KAA2259438.1"/>
    </source>
</evidence>
<accession>A0A5B2X7F4</accession>
<reference evidence="1 2" key="2">
    <citation type="submission" date="2019-09" db="EMBL/GenBank/DDBJ databases">
        <authorList>
            <person name="Jin C."/>
        </authorList>
    </citation>
    <scope>NUCLEOTIDE SEQUENCE [LARGE SCALE GENOMIC DNA]</scope>
    <source>
        <strain evidence="1 2">AN110305</strain>
    </source>
</reference>
<organism evidence="1 2">
    <name type="scientific">Solihabitans fulvus</name>
    <dbReference type="NCBI Taxonomy" id="1892852"/>
    <lineage>
        <taxon>Bacteria</taxon>
        <taxon>Bacillati</taxon>
        <taxon>Actinomycetota</taxon>
        <taxon>Actinomycetes</taxon>
        <taxon>Pseudonocardiales</taxon>
        <taxon>Pseudonocardiaceae</taxon>
        <taxon>Solihabitans</taxon>
    </lineage>
</organism>
<reference evidence="1 2" key="1">
    <citation type="submission" date="2019-09" db="EMBL/GenBank/DDBJ databases">
        <title>Goodfellowia gen. nov., a new genus of the Pseudonocardineae related to Actinoalloteichus, containing Goodfellowia coeruleoviolacea gen. nov., comb. nov. gen. nov., comb. nov.</title>
        <authorList>
            <person name="Labeda D."/>
        </authorList>
    </citation>
    <scope>NUCLEOTIDE SEQUENCE [LARGE SCALE GENOMIC DNA]</scope>
    <source>
        <strain evidence="1 2">AN110305</strain>
    </source>
</reference>
<dbReference type="OrthoDB" id="3693302at2"/>
<dbReference type="RefSeq" id="WP_149851352.1">
    <property type="nucleotide sequence ID" value="NZ_VUOB01000038.1"/>
</dbReference>
<protein>
    <submittedName>
        <fullName evidence="1">Uncharacterized protein</fullName>
    </submittedName>
</protein>
<sequence length="100" mass="10603">MAPWSAFVLALAVVGLLSFVLRWTFGNDRTAVPTGRDSDGYGLLREVAIVPTEAAAQVLRTRLRAAGIRATTARGDNGAHRVLVFPADEANARLLLSGSV</sequence>
<name>A0A5B2X7F4_9PSEU</name>
<gene>
    <name evidence="1" type="ORF">F0L68_21095</name>
</gene>
<dbReference type="Proteomes" id="UP000323454">
    <property type="component" value="Unassembled WGS sequence"/>
</dbReference>